<gene>
    <name evidence="1" type="ORF">HPB50_023214</name>
</gene>
<dbReference type="Proteomes" id="UP000821845">
    <property type="component" value="Chromosome 3"/>
</dbReference>
<reference evidence="1" key="1">
    <citation type="submission" date="2020-05" db="EMBL/GenBank/DDBJ databases">
        <title>Large-scale comparative analyses of tick genomes elucidate their genetic diversity and vector capacities.</title>
        <authorList>
            <person name="Jia N."/>
            <person name="Wang J."/>
            <person name="Shi W."/>
            <person name="Du L."/>
            <person name="Sun Y."/>
            <person name="Zhan W."/>
            <person name="Jiang J."/>
            <person name="Wang Q."/>
            <person name="Zhang B."/>
            <person name="Ji P."/>
            <person name="Sakyi L.B."/>
            <person name="Cui X."/>
            <person name="Yuan T."/>
            <person name="Jiang B."/>
            <person name="Yang W."/>
            <person name="Lam T.T.-Y."/>
            <person name="Chang Q."/>
            <person name="Ding S."/>
            <person name="Wang X."/>
            <person name="Zhu J."/>
            <person name="Ruan X."/>
            <person name="Zhao L."/>
            <person name="Wei J."/>
            <person name="Que T."/>
            <person name="Du C."/>
            <person name="Cheng J."/>
            <person name="Dai P."/>
            <person name="Han X."/>
            <person name="Huang E."/>
            <person name="Gao Y."/>
            <person name="Liu J."/>
            <person name="Shao H."/>
            <person name="Ye R."/>
            <person name="Li L."/>
            <person name="Wei W."/>
            <person name="Wang X."/>
            <person name="Wang C."/>
            <person name="Yang T."/>
            <person name="Huo Q."/>
            <person name="Li W."/>
            <person name="Guo W."/>
            <person name="Chen H."/>
            <person name="Zhou L."/>
            <person name="Ni X."/>
            <person name="Tian J."/>
            <person name="Zhou Y."/>
            <person name="Sheng Y."/>
            <person name="Liu T."/>
            <person name="Pan Y."/>
            <person name="Xia L."/>
            <person name="Li J."/>
            <person name="Zhao F."/>
            <person name="Cao W."/>
        </authorList>
    </citation>
    <scope>NUCLEOTIDE SEQUENCE</scope>
    <source>
        <strain evidence="1">Hyas-2018</strain>
    </source>
</reference>
<comment type="caution">
    <text evidence="1">The sequence shown here is derived from an EMBL/GenBank/DDBJ whole genome shotgun (WGS) entry which is preliminary data.</text>
</comment>
<proteinExistence type="predicted"/>
<evidence type="ECO:0000313" key="2">
    <source>
        <dbReference type="Proteomes" id="UP000821845"/>
    </source>
</evidence>
<sequence>MGGALFDRVAGLSGPVGTRQKKVVDGQPALSADRPVPDADVISRTRLALSSRNLGLNRFFRPRTRALN</sequence>
<protein>
    <submittedName>
        <fullName evidence="1">Uncharacterized protein</fullName>
    </submittedName>
</protein>
<dbReference type="EMBL" id="CM023483">
    <property type="protein sequence ID" value="KAH6936813.1"/>
    <property type="molecule type" value="Genomic_DNA"/>
</dbReference>
<evidence type="ECO:0000313" key="1">
    <source>
        <dbReference type="EMBL" id="KAH6936813.1"/>
    </source>
</evidence>
<accession>A0ACB7SSM7</accession>
<name>A0ACB7SSM7_HYAAI</name>
<keyword evidence="2" id="KW-1185">Reference proteome</keyword>
<organism evidence="1 2">
    <name type="scientific">Hyalomma asiaticum</name>
    <name type="common">Tick</name>
    <dbReference type="NCBI Taxonomy" id="266040"/>
    <lineage>
        <taxon>Eukaryota</taxon>
        <taxon>Metazoa</taxon>
        <taxon>Ecdysozoa</taxon>
        <taxon>Arthropoda</taxon>
        <taxon>Chelicerata</taxon>
        <taxon>Arachnida</taxon>
        <taxon>Acari</taxon>
        <taxon>Parasitiformes</taxon>
        <taxon>Ixodida</taxon>
        <taxon>Ixodoidea</taxon>
        <taxon>Ixodidae</taxon>
        <taxon>Hyalomminae</taxon>
        <taxon>Hyalomma</taxon>
    </lineage>
</organism>